<name>A0ACC1NIW7_9APHY</name>
<organism evidence="1 2">
    <name type="scientific">Trametes sanguinea</name>
    <dbReference type="NCBI Taxonomy" id="158606"/>
    <lineage>
        <taxon>Eukaryota</taxon>
        <taxon>Fungi</taxon>
        <taxon>Dikarya</taxon>
        <taxon>Basidiomycota</taxon>
        <taxon>Agaricomycotina</taxon>
        <taxon>Agaricomycetes</taxon>
        <taxon>Polyporales</taxon>
        <taxon>Polyporaceae</taxon>
        <taxon>Trametes</taxon>
    </lineage>
</organism>
<dbReference type="Proteomes" id="UP001144978">
    <property type="component" value="Unassembled WGS sequence"/>
</dbReference>
<comment type="caution">
    <text evidence="1">The sequence shown here is derived from an EMBL/GenBank/DDBJ whole genome shotgun (WGS) entry which is preliminary data.</text>
</comment>
<evidence type="ECO:0000313" key="1">
    <source>
        <dbReference type="EMBL" id="KAJ2979265.1"/>
    </source>
</evidence>
<accession>A0ACC1NIW7</accession>
<dbReference type="EMBL" id="JANSHE010004265">
    <property type="protein sequence ID" value="KAJ2979265.1"/>
    <property type="molecule type" value="Genomic_DNA"/>
</dbReference>
<proteinExistence type="predicted"/>
<evidence type="ECO:0000313" key="2">
    <source>
        <dbReference type="Proteomes" id="UP001144978"/>
    </source>
</evidence>
<reference evidence="1" key="1">
    <citation type="submission" date="2022-08" db="EMBL/GenBank/DDBJ databases">
        <title>Genome Sequence of Pycnoporus sanguineus.</title>
        <authorList>
            <person name="Buettner E."/>
        </authorList>
    </citation>
    <scope>NUCLEOTIDE SEQUENCE</scope>
    <source>
        <strain evidence="1">CG-C14</strain>
    </source>
</reference>
<gene>
    <name evidence="1" type="ORF">NUW54_g11162</name>
</gene>
<sequence>MQRSWVWGDPVDNRMRASEYQFEFDLRSRASTSTSQFVFVPRLSRLPSSAVQALVRGSRLDINSSAPCSNASRRGRDVPCEDWQNSAESAPLARSHCPAVRSSVLVQFHNDRPLRKPQPYPLSSEWMPSAIQGQESRSRLALSGSYTVRDNFTLITLPSQSLSPTSLKLHIDGPPGPATMSPLRMHAVLCYAGVLSLFFIHGVTQSRDCECACTHGIEDHGAATPLPARFCGDGSLFRPATGQDPSSPRSVCVCGRTWFAHLVQPLRLRDSSNSQHGAPGIGGQTVNVDEVPYVHNPAEATPSVPVSLLTLRLLHFTCMLTGILTYQPDTP</sequence>
<protein>
    <submittedName>
        <fullName evidence="1">Uncharacterized protein</fullName>
    </submittedName>
</protein>
<keyword evidence="2" id="KW-1185">Reference proteome</keyword>